<protein>
    <submittedName>
        <fullName evidence="1">Uncharacterized protein</fullName>
    </submittedName>
</protein>
<evidence type="ECO:0000313" key="2">
    <source>
        <dbReference type="Proteomes" id="UP000038009"/>
    </source>
</evidence>
<dbReference type="EMBL" id="LJSK01000307">
    <property type="protein sequence ID" value="KPI83941.1"/>
    <property type="molecule type" value="Genomic_DNA"/>
</dbReference>
<dbReference type="OrthoDB" id="276037at2759"/>
<dbReference type="OMA" id="FFLWCLQ"/>
<comment type="caution">
    <text evidence="1">The sequence shown here is derived from an EMBL/GenBank/DDBJ whole genome shotgun (WGS) entry which is preliminary data.</text>
</comment>
<dbReference type="AlphaFoldDB" id="A0A0N1PAI6"/>
<gene>
    <name evidence="1" type="ORF">ABL78_7021</name>
</gene>
<dbReference type="Proteomes" id="UP000038009">
    <property type="component" value="Unassembled WGS sequence"/>
</dbReference>
<organism evidence="1 2">
    <name type="scientific">Leptomonas seymouri</name>
    <dbReference type="NCBI Taxonomy" id="5684"/>
    <lineage>
        <taxon>Eukaryota</taxon>
        <taxon>Discoba</taxon>
        <taxon>Euglenozoa</taxon>
        <taxon>Kinetoplastea</taxon>
        <taxon>Metakinetoplastina</taxon>
        <taxon>Trypanosomatida</taxon>
        <taxon>Trypanosomatidae</taxon>
        <taxon>Leishmaniinae</taxon>
        <taxon>Leptomonas</taxon>
    </lineage>
</organism>
<name>A0A0N1PAI6_LEPSE</name>
<dbReference type="VEuPathDB" id="TriTrypDB:Lsey_0307_0090"/>
<evidence type="ECO:0000313" key="1">
    <source>
        <dbReference type="EMBL" id="KPI83941.1"/>
    </source>
</evidence>
<sequence length="672" mass="73905">MEGAEWDEGEEDTSRFLREEFPRVSALPVSIRYRAFAPAAQQDAAVRAGRSAHDFHLYRRRRLDTAIEAELSACGVAVLQPLQSILKDSFAIAQRQQATYQWLSQRHAADEILHRFAVDRKLNAAPCLAAVNRALRVLGREGGTDAVLDVLEDVLLDSAVIPLSTLLEAIKALPGQPVRAARVALAFKDSLGNQRVPSSVWGNLAAALGQAALQQPRPLEDNFVDLFERVLAMLRTSTGFLSEAMITSYGRCLLASHKPGTAAIHLVREELLSGRSRAAPSTSPLLLGAFLGDLLMAVCKPEERCAGSRARHAHSDMDTLRFATDVVKYAYATRLQLAPKVFDEVLAVCEHRCDYARMAVLYISMCILSIPTLRSTLRVMEVLVQVHEVQAWLQRVLHLNCTSFFLWCLQRFPGIYQMPSESEVQRRATQQLFSLLGVLAVGEAQATRLPSVCHFVTHERLVQPQLAARAISSAVRHLREAHMAPPKSVLHALRDQHVDLERAALHLLPQASPVCASQAVISVDAELRRLLTSESVYCTVLSAAALSALATRDSAEQAFARMMEAYRRKSGAVALVPFECVCPAFGTSDMALAMLRRWHHNFDWLATLPMAVSLQLEGTSSCDVCCSAFILAKRIHSKVMFIGGSEEEVAAAKALNVEPAVVMEALVRRLSG</sequence>
<reference evidence="1 2" key="1">
    <citation type="journal article" date="2015" name="PLoS Pathog.">
        <title>Leptomonas seymouri: Adaptations to the Dixenous Life Cycle Analyzed by Genome Sequencing, Transcriptome Profiling and Co-infection with Leishmania donovani.</title>
        <authorList>
            <person name="Kraeva N."/>
            <person name="Butenko A."/>
            <person name="Hlavacova J."/>
            <person name="Kostygov A."/>
            <person name="Myskova J."/>
            <person name="Grybchuk D."/>
            <person name="Lestinova T."/>
            <person name="Votypka J."/>
            <person name="Volf P."/>
            <person name="Opperdoes F."/>
            <person name="Flegontov P."/>
            <person name="Lukes J."/>
            <person name="Yurchenko V."/>
        </authorList>
    </citation>
    <scope>NUCLEOTIDE SEQUENCE [LARGE SCALE GENOMIC DNA]</scope>
    <source>
        <strain evidence="1 2">ATCC 30220</strain>
    </source>
</reference>
<proteinExistence type="predicted"/>
<accession>A0A0N1PAI6</accession>
<keyword evidence="2" id="KW-1185">Reference proteome</keyword>